<evidence type="ECO:0000313" key="3">
    <source>
        <dbReference type="Proteomes" id="UP001054821"/>
    </source>
</evidence>
<feature type="region of interest" description="Disordered" evidence="1">
    <location>
        <begin position="1"/>
        <end position="71"/>
    </location>
</feature>
<comment type="caution">
    <text evidence="2">The sequence shown here is derived from an EMBL/GenBank/DDBJ whole genome shotgun (WGS) entry which is preliminary data.</text>
</comment>
<evidence type="ECO:0000313" key="2">
    <source>
        <dbReference type="EMBL" id="KAI5312842.1"/>
    </source>
</evidence>
<feature type="compositionally biased region" description="Basic residues" evidence="1">
    <location>
        <begin position="53"/>
        <end position="64"/>
    </location>
</feature>
<keyword evidence="3" id="KW-1185">Reference proteome</keyword>
<gene>
    <name evidence="2" type="ORF">L3X38_042016</name>
</gene>
<organism evidence="2 3">
    <name type="scientific">Prunus dulcis</name>
    <name type="common">Almond</name>
    <name type="synonym">Amygdalus dulcis</name>
    <dbReference type="NCBI Taxonomy" id="3755"/>
    <lineage>
        <taxon>Eukaryota</taxon>
        <taxon>Viridiplantae</taxon>
        <taxon>Streptophyta</taxon>
        <taxon>Embryophyta</taxon>
        <taxon>Tracheophyta</taxon>
        <taxon>Spermatophyta</taxon>
        <taxon>Magnoliopsida</taxon>
        <taxon>eudicotyledons</taxon>
        <taxon>Gunneridae</taxon>
        <taxon>Pentapetalae</taxon>
        <taxon>rosids</taxon>
        <taxon>fabids</taxon>
        <taxon>Rosales</taxon>
        <taxon>Rosaceae</taxon>
        <taxon>Amygdaloideae</taxon>
        <taxon>Amygdaleae</taxon>
        <taxon>Prunus</taxon>
    </lineage>
</organism>
<name>A0AAD4UW12_PRUDU</name>
<dbReference type="Proteomes" id="UP001054821">
    <property type="component" value="Chromosome 8"/>
</dbReference>
<accession>A0AAD4UW12</accession>
<protein>
    <submittedName>
        <fullName evidence="2">Uncharacterized protein</fullName>
    </submittedName>
</protein>
<dbReference type="EMBL" id="JAJFAZ020000008">
    <property type="protein sequence ID" value="KAI5312842.1"/>
    <property type="molecule type" value="Genomic_DNA"/>
</dbReference>
<proteinExistence type="predicted"/>
<feature type="compositionally biased region" description="Basic and acidic residues" evidence="1">
    <location>
        <begin position="1"/>
        <end position="25"/>
    </location>
</feature>
<evidence type="ECO:0000256" key="1">
    <source>
        <dbReference type="SAM" id="MobiDB-lite"/>
    </source>
</evidence>
<reference evidence="2 3" key="1">
    <citation type="journal article" date="2022" name="G3 (Bethesda)">
        <title>Whole-genome sequence and methylome profiling of the almond [Prunus dulcis (Mill.) D.A. Webb] cultivar 'Nonpareil'.</title>
        <authorList>
            <person name="D'Amico-Willman K.M."/>
            <person name="Ouma W.Z."/>
            <person name="Meulia T."/>
            <person name="Sideli G.M."/>
            <person name="Gradziel T.M."/>
            <person name="Fresnedo-Ramirez J."/>
        </authorList>
    </citation>
    <scope>NUCLEOTIDE SEQUENCE [LARGE SCALE GENOMIC DNA]</scope>
    <source>
        <strain evidence="2">Clone GOH B32 T37-40</strain>
    </source>
</reference>
<dbReference type="AlphaFoldDB" id="A0AAD4UW12"/>
<sequence>MDRVDRGLQWRRENRSGSGAEKREAAVPQLCSRRGYGGDGDGKEATVATATARRLRWRRRRQGRHGTSGGG</sequence>